<evidence type="ECO:0000256" key="2">
    <source>
        <dbReference type="SAM" id="Coils"/>
    </source>
</evidence>
<dbReference type="CDD" id="cd00093">
    <property type="entry name" value="HTH_XRE"/>
    <property type="match status" value="1"/>
</dbReference>
<feature type="coiled-coil region" evidence="2">
    <location>
        <begin position="50"/>
        <end position="103"/>
    </location>
</feature>
<name>A0ABX7QIY4_9FLAO</name>
<gene>
    <name evidence="4" type="ORF">J0383_09585</name>
</gene>
<dbReference type="Gene3D" id="1.10.260.40">
    <property type="entry name" value="lambda repressor-like DNA-binding domains"/>
    <property type="match status" value="1"/>
</dbReference>
<feature type="domain" description="HTH cro/C1-type" evidence="3">
    <location>
        <begin position="6"/>
        <end position="60"/>
    </location>
</feature>
<dbReference type="EMBL" id="CP071448">
    <property type="protein sequence ID" value="QSW91039.1"/>
    <property type="molecule type" value="Genomic_DNA"/>
</dbReference>
<keyword evidence="5" id="KW-1185">Reference proteome</keyword>
<evidence type="ECO:0000259" key="3">
    <source>
        <dbReference type="PROSITE" id="PS50943"/>
    </source>
</evidence>
<evidence type="ECO:0000313" key="4">
    <source>
        <dbReference type="EMBL" id="QSW91039.1"/>
    </source>
</evidence>
<dbReference type="Proteomes" id="UP000663440">
    <property type="component" value="Chromosome"/>
</dbReference>
<keyword evidence="2" id="KW-0175">Coiled coil</keyword>
<dbReference type="Pfam" id="PF01381">
    <property type="entry name" value="HTH_3"/>
    <property type="match status" value="1"/>
</dbReference>
<reference evidence="4 5" key="1">
    <citation type="submission" date="2021-03" db="EMBL/GenBank/DDBJ databases">
        <title>Flavobacterium kribbensis sp. nov, an endophytic bacteria, isolated from soybean.</title>
        <authorList>
            <person name="Lee J."/>
            <person name="Seo J."/>
        </authorList>
    </citation>
    <scope>NUCLEOTIDE SEQUENCE [LARGE SCALE GENOMIC DNA]</scope>
    <source>
        <strain evidence="4 5">BB8</strain>
    </source>
</reference>
<evidence type="ECO:0000256" key="1">
    <source>
        <dbReference type="ARBA" id="ARBA00023125"/>
    </source>
</evidence>
<dbReference type="SUPFAM" id="SSF47413">
    <property type="entry name" value="lambda repressor-like DNA-binding domains"/>
    <property type="match status" value="1"/>
</dbReference>
<sequence length="103" mass="12344">MEHENLVKARKEKGLTQKEMAEMLAMEQTTYSKKERGISRIRENEWARFAKILDKNIDDLKKNFSQANEIDNHKMYLQIIEMIIKYSQKLEEENSVLKQLLKK</sequence>
<dbReference type="PROSITE" id="PS50943">
    <property type="entry name" value="HTH_CROC1"/>
    <property type="match status" value="1"/>
</dbReference>
<evidence type="ECO:0000313" key="5">
    <source>
        <dbReference type="Proteomes" id="UP000663440"/>
    </source>
</evidence>
<keyword evidence="1" id="KW-0238">DNA-binding</keyword>
<dbReference type="PANTHER" id="PTHR46558">
    <property type="entry name" value="TRACRIPTIONAL REGULATORY PROTEIN-RELATED-RELATED"/>
    <property type="match status" value="1"/>
</dbReference>
<protein>
    <submittedName>
        <fullName evidence="4">Helix-turn-helix transcriptional regulator</fullName>
    </submittedName>
</protein>
<dbReference type="PANTHER" id="PTHR46558:SF3">
    <property type="entry name" value="TRANSCRIPTIONAL REGULATOR"/>
    <property type="match status" value="1"/>
</dbReference>
<dbReference type="InterPro" id="IPR001387">
    <property type="entry name" value="Cro/C1-type_HTH"/>
</dbReference>
<accession>A0ABX7QIY4</accession>
<dbReference type="RefSeq" id="WP_207298174.1">
    <property type="nucleotide sequence ID" value="NZ_CP071448.1"/>
</dbReference>
<dbReference type="SMART" id="SM00530">
    <property type="entry name" value="HTH_XRE"/>
    <property type="match status" value="1"/>
</dbReference>
<organism evidence="4 5">
    <name type="scientific">Flavobacterium endoglycinae</name>
    <dbReference type="NCBI Taxonomy" id="2816357"/>
    <lineage>
        <taxon>Bacteria</taxon>
        <taxon>Pseudomonadati</taxon>
        <taxon>Bacteroidota</taxon>
        <taxon>Flavobacteriia</taxon>
        <taxon>Flavobacteriales</taxon>
        <taxon>Flavobacteriaceae</taxon>
        <taxon>Flavobacterium</taxon>
    </lineage>
</organism>
<proteinExistence type="predicted"/>
<dbReference type="InterPro" id="IPR010982">
    <property type="entry name" value="Lambda_DNA-bd_dom_sf"/>
</dbReference>